<evidence type="ECO:0000313" key="1">
    <source>
        <dbReference type="EMBL" id="KAJ6986568.1"/>
    </source>
</evidence>
<accession>A0AAD6MJD0</accession>
<keyword evidence="2" id="KW-1185">Reference proteome</keyword>
<comment type="caution">
    <text evidence="1">The sequence shown here is derived from an EMBL/GenBank/DDBJ whole genome shotgun (WGS) entry which is preliminary data.</text>
</comment>
<dbReference type="Proteomes" id="UP001164929">
    <property type="component" value="Chromosome 8"/>
</dbReference>
<evidence type="ECO:0000313" key="2">
    <source>
        <dbReference type="Proteomes" id="UP001164929"/>
    </source>
</evidence>
<dbReference type="EMBL" id="JAQIZT010000008">
    <property type="protein sequence ID" value="KAJ6986568.1"/>
    <property type="molecule type" value="Genomic_DNA"/>
</dbReference>
<gene>
    <name evidence="1" type="ORF">NC653_019936</name>
</gene>
<proteinExistence type="predicted"/>
<protein>
    <submittedName>
        <fullName evidence="1">Uncharacterized protein</fullName>
    </submittedName>
</protein>
<reference evidence="1" key="1">
    <citation type="journal article" date="2023" name="Mol. Ecol. Resour.">
        <title>Chromosome-level genome assembly of a triploid poplar Populus alba 'Berolinensis'.</title>
        <authorList>
            <person name="Chen S."/>
            <person name="Yu Y."/>
            <person name="Wang X."/>
            <person name="Wang S."/>
            <person name="Zhang T."/>
            <person name="Zhou Y."/>
            <person name="He R."/>
            <person name="Meng N."/>
            <person name="Wang Y."/>
            <person name="Liu W."/>
            <person name="Liu Z."/>
            <person name="Liu J."/>
            <person name="Guo Q."/>
            <person name="Huang H."/>
            <person name="Sederoff R.R."/>
            <person name="Wang G."/>
            <person name="Qu G."/>
            <person name="Chen S."/>
        </authorList>
    </citation>
    <scope>NUCLEOTIDE SEQUENCE</scope>
    <source>
        <strain evidence="1">SC-2020</strain>
    </source>
</reference>
<name>A0AAD6MJD0_9ROSI</name>
<organism evidence="1 2">
    <name type="scientific">Populus alba x Populus x berolinensis</name>
    <dbReference type="NCBI Taxonomy" id="444605"/>
    <lineage>
        <taxon>Eukaryota</taxon>
        <taxon>Viridiplantae</taxon>
        <taxon>Streptophyta</taxon>
        <taxon>Embryophyta</taxon>
        <taxon>Tracheophyta</taxon>
        <taxon>Spermatophyta</taxon>
        <taxon>Magnoliopsida</taxon>
        <taxon>eudicotyledons</taxon>
        <taxon>Gunneridae</taxon>
        <taxon>Pentapetalae</taxon>
        <taxon>rosids</taxon>
        <taxon>fabids</taxon>
        <taxon>Malpighiales</taxon>
        <taxon>Salicaceae</taxon>
        <taxon>Saliceae</taxon>
        <taxon>Populus</taxon>
    </lineage>
</organism>
<sequence>MLLNLNSNFFF</sequence>